<keyword evidence="2" id="KW-1185">Reference proteome</keyword>
<evidence type="ECO:0000313" key="1">
    <source>
        <dbReference type="EMBL" id="AND17815.1"/>
    </source>
</evidence>
<dbReference type="STRING" id="33888.A6122_2703"/>
<name>A0A169C6Q7_9MICO</name>
<proteinExistence type="predicted"/>
<dbReference type="Proteomes" id="UP000077071">
    <property type="component" value="Chromosome"/>
</dbReference>
<dbReference type="AlphaFoldDB" id="A0A169C6Q7"/>
<protein>
    <submittedName>
        <fullName evidence="1">Uncharacterized protein</fullName>
    </submittedName>
</protein>
<dbReference type="KEGG" id="rtn:A6122_2703"/>
<reference evidence="1 2" key="1">
    <citation type="submission" date="2016-05" db="EMBL/GenBank/DDBJ databases">
        <title>Complete genome sequence of Rathayibacter tritici NCPPB 1953.</title>
        <authorList>
            <person name="Park J."/>
            <person name="Lee H.-H."/>
            <person name="Lee S.-W."/>
            <person name="Seo Y.-S."/>
        </authorList>
    </citation>
    <scope>NUCLEOTIDE SEQUENCE [LARGE SCALE GENOMIC DNA]</scope>
    <source>
        <strain evidence="1 2">NCPPB 1953</strain>
    </source>
</reference>
<evidence type="ECO:0000313" key="2">
    <source>
        <dbReference type="Proteomes" id="UP000077071"/>
    </source>
</evidence>
<dbReference type="PATRIC" id="fig|33888.3.peg.3030"/>
<gene>
    <name evidence="1" type="ORF">A6122_2703</name>
</gene>
<organism evidence="1 2">
    <name type="scientific">Rathayibacter tritici</name>
    <dbReference type="NCBI Taxonomy" id="33888"/>
    <lineage>
        <taxon>Bacteria</taxon>
        <taxon>Bacillati</taxon>
        <taxon>Actinomycetota</taxon>
        <taxon>Actinomycetes</taxon>
        <taxon>Micrococcales</taxon>
        <taxon>Microbacteriaceae</taxon>
        <taxon>Rathayibacter</taxon>
    </lineage>
</organism>
<dbReference type="EMBL" id="CP015515">
    <property type="protein sequence ID" value="AND17815.1"/>
    <property type="molecule type" value="Genomic_DNA"/>
</dbReference>
<sequence>MDAATLTTTGLGTELELAFTILNSNGIEFNPVSTITFSDGSVVTCEADDPRRIPSLVESTDSWDFACDGSIPRGQRRRASRCSGH</sequence>
<accession>A0A169C6Q7</accession>